<evidence type="ECO:0000313" key="4">
    <source>
        <dbReference type="EMBL" id="CAG8909343.1"/>
    </source>
</evidence>
<dbReference type="AlphaFoldDB" id="A0A9W4KKU0"/>
<dbReference type="SFLD" id="SFLDG01162">
    <property type="entry name" value="I"/>
    <property type="match status" value="1"/>
</dbReference>
<feature type="binding site" evidence="3">
    <location>
        <position position="477"/>
    </location>
    <ligand>
        <name>dimethylallyl diphosphate</name>
        <dbReference type="ChEBI" id="CHEBI:57623"/>
    </ligand>
</feature>
<dbReference type="Proteomes" id="UP001154252">
    <property type="component" value="Unassembled WGS sequence"/>
</dbReference>
<feature type="binding site" evidence="3">
    <location>
        <position position="324"/>
    </location>
    <ligand>
        <name>dimethylallyl diphosphate</name>
        <dbReference type="ChEBI" id="CHEBI:57623"/>
    </ligand>
</feature>
<dbReference type="NCBIfam" id="TIGR03429">
    <property type="entry name" value="arom_pren_DMATS"/>
    <property type="match status" value="1"/>
</dbReference>
<evidence type="ECO:0008006" key="6">
    <source>
        <dbReference type="Google" id="ProtNLM"/>
    </source>
</evidence>
<dbReference type="InterPro" id="IPR017795">
    <property type="entry name" value="ABBA_NscD-like"/>
</dbReference>
<comment type="similarity">
    <text evidence="1">Belongs to the tryptophan dimethylallyltransferase family.</text>
</comment>
<dbReference type="SFLD" id="SFLDS00036">
    <property type="entry name" value="Aromatic_Prenyltransferase"/>
    <property type="match status" value="1"/>
</dbReference>
<dbReference type="EMBL" id="CAJVRC010000900">
    <property type="protein sequence ID" value="CAG8909343.1"/>
    <property type="molecule type" value="Genomic_DNA"/>
</dbReference>
<dbReference type="PANTHER" id="PTHR40627">
    <property type="entry name" value="INDOLE PRENYLTRANSFERASE TDIB-RELATED"/>
    <property type="match status" value="1"/>
</dbReference>
<gene>
    <name evidence="4" type="ORF">PEGY_LOCUS10133</name>
</gene>
<protein>
    <recommendedName>
        <fullName evidence="6">Dimethylallyl tryptophan synthase</fullName>
    </recommendedName>
</protein>
<organism evidence="4 5">
    <name type="scientific">Penicillium egyptiacum</name>
    <dbReference type="NCBI Taxonomy" id="1303716"/>
    <lineage>
        <taxon>Eukaryota</taxon>
        <taxon>Fungi</taxon>
        <taxon>Dikarya</taxon>
        <taxon>Ascomycota</taxon>
        <taxon>Pezizomycotina</taxon>
        <taxon>Eurotiomycetes</taxon>
        <taxon>Eurotiomycetidae</taxon>
        <taxon>Eurotiales</taxon>
        <taxon>Aspergillaceae</taxon>
        <taxon>Penicillium</taxon>
    </lineage>
</organism>
<sequence>MVILGTETTMKSDQITSYFSNKLPLITVPSISFAKPSMSPPPPDQKPSPDSPFPYRALSEVLLFATKDEAQWWHSTAPILSRLLISSNYDLDAQYKYLSLYRELVLPALGAYPKKKEGSDVIEPHWKTCIVLTALPIEFSNNVTQAVIRIGVEPVGLFAGTSKNPFNTAAIEEYLEHVSRLDLGVDFARFRAFAEQLVITKEEEATLTANPTMFQSPWKTQTITAMDLQKSGKILLKAYFYPQLKSAVTGIPTQKLLIDAVRKVDHEQRRFGRQLASLEEYLASRQHGNRKKDENSSIADEVFDSCSFFPFFLACDLVDPAKSRVKFYAGERRVDLQTVEDIWTFSGQRTDPDAIAGLELLKQFWHCLPVREGFFPMPSEHCELGKPAKGFEVPLMFHFNFDGKSPFPEPQLYICMFGVNSRDVMDGLTRFFEQIEWEEMAKHYKANFLANYPGEDLDEAAHLCAYISFSYKDGGAYVTLYNHSFNPVWEVNGFE</sequence>
<keyword evidence="5" id="KW-1185">Reference proteome</keyword>
<accession>A0A9W4KKU0</accession>
<feature type="binding site" evidence="3">
    <location>
        <position position="413"/>
    </location>
    <ligand>
        <name>dimethylallyl diphosphate</name>
        <dbReference type="ChEBI" id="CHEBI:57623"/>
    </ligand>
</feature>
<feature type="binding site" evidence="3">
    <location>
        <position position="239"/>
    </location>
    <ligand>
        <name>dimethylallyl diphosphate</name>
        <dbReference type="ChEBI" id="CHEBI:57623"/>
    </ligand>
</feature>
<feature type="binding site" evidence="3">
    <location>
        <position position="237"/>
    </location>
    <ligand>
        <name>dimethylallyl diphosphate</name>
        <dbReference type="ChEBI" id="CHEBI:57623"/>
    </ligand>
</feature>
<feature type="binding site" evidence="3">
    <location>
        <position position="241"/>
    </location>
    <ligand>
        <name>L-tryptophan</name>
        <dbReference type="ChEBI" id="CHEBI:57912"/>
    </ligand>
</feature>
<reference evidence="4" key="1">
    <citation type="submission" date="2021-07" db="EMBL/GenBank/DDBJ databases">
        <authorList>
            <person name="Branca A.L. A."/>
        </authorList>
    </citation>
    <scope>NUCLEOTIDE SEQUENCE</scope>
</reference>
<dbReference type="InterPro" id="IPR033964">
    <property type="entry name" value="ABBA"/>
</dbReference>
<feature type="binding site" evidence="3">
    <location>
        <position position="326"/>
    </location>
    <ligand>
        <name>dimethylallyl diphosphate</name>
        <dbReference type="ChEBI" id="CHEBI:57623"/>
    </ligand>
</feature>
<evidence type="ECO:0000256" key="2">
    <source>
        <dbReference type="ARBA" id="ARBA00022679"/>
    </source>
</evidence>
<dbReference type="InterPro" id="IPR012148">
    <property type="entry name" value="ABBA_DMATS-like"/>
</dbReference>
<dbReference type="OrthoDB" id="5392033at2759"/>
<feature type="binding site" evidence="3">
    <location>
        <position position="481"/>
    </location>
    <ligand>
        <name>dimethylallyl diphosphate</name>
        <dbReference type="ChEBI" id="CHEBI:57623"/>
    </ligand>
</feature>
<feature type="binding site" evidence="3">
    <location>
        <position position="328"/>
    </location>
    <ligand>
        <name>dimethylallyl diphosphate</name>
        <dbReference type="ChEBI" id="CHEBI:57623"/>
    </ligand>
</feature>
<dbReference type="GO" id="GO:0016765">
    <property type="term" value="F:transferase activity, transferring alkyl or aryl (other than methyl) groups"/>
    <property type="evidence" value="ECO:0007669"/>
    <property type="project" value="InterPro"/>
</dbReference>
<dbReference type="Pfam" id="PF11991">
    <property type="entry name" value="Trp_DMAT"/>
    <property type="match status" value="1"/>
</dbReference>
<proteinExistence type="inferred from homology"/>
<evidence type="ECO:0000256" key="1">
    <source>
        <dbReference type="ARBA" id="ARBA00010209"/>
    </source>
</evidence>
<dbReference type="GO" id="GO:0009820">
    <property type="term" value="P:alkaloid metabolic process"/>
    <property type="evidence" value="ECO:0007669"/>
    <property type="project" value="InterPro"/>
</dbReference>
<feature type="binding site" evidence="3">
    <location>
        <position position="411"/>
    </location>
    <ligand>
        <name>dimethylallyl diphosphate</name>
        <dbReference type="ChEBI" id="CHEBI:57623"/>
    </ligand>
</feature>
<evidence type="ECO:0000313" key="5">
    <source>
        <dbReference type="Proteomes" id="UP001154252"/>
    </source>
</evidence>
<dbReference type="PIRSF" id="PIRSF000509">
    <property type="entry name" value="Trp_DMAT"/>
    <property type="match status" value="1"/>
</dbReference>
<keyword evidence="2" id="KW-0808">Transferase</keyword>
<comment type="caution">
    <text evidence="4">The sequence shown here is derived from an EMBL/GenBank/DDBJ whole genome shotgun (WGS) entry which is preliminary data.</text>
</comment>
<evidence type="ECO:0000256" key="3">
    <source>
        <dbReference type="PIRSR" id="PIRSR000509-1"/>
    </source>
</evidence>
<feature type="binding site" evidence="3">
    <location>
        <position position="149"/>
    </location>
    <ligand>
        <name>dimethylallyl diphosphate</name>
        <dbReference type="ChEBI" id="CHEBI:57623"/>
    </ligand>
</feature>
<dbReference type="PANTHER" id="PTHR40627:SF3">
    <property type="entry name" value="PRENYLTRANSFERASE ASQH2-RELATED"/>
    <property type="match status" value="1"/>
</dbReference>
<feature type="binding site" evidence="3">
    <location>
        <position position="138"/>
    </location>
    <ligand>
        <name>L-tryptophan</name>
        <dbReference type="ChEBI" id="CHEBI:57912"/>
    </ligand>
</feature>
<name>A0A9W4KKU0_9EURO</name>
<dbReference type="CDD" id="cd13929">
    <property type="entry name" value="PT-DMATS_CymD"/>
    <property type="match status" value="1"/>
</dbReference>